<reference evidence="1" key="1">
    <citation type="submission" date="2021-02" db="EMBL/GenBank/DDBJ databases">
        <authorList>
            <person name="Bekaert M."/>
        </authorList>
    </citation>
    <scope>NUCLEOTIDE SEQUENCE</scope>
    <source>
        <strain evidence="1">IoA-00</strain>
    </source>
</reference>
<evidence type="ECO:0000313" key="2">
    <source>
        <dbReference type="Proteomes" id="UP000675881"/>
    </source>
</evidence>
<name>A0A7R8D4T0_LEPSM</name>
<protein>
    <submittedName>
        <fullName evidence="1">(salmon louse) hypothetical protein</fullName>
    </submittedName>
</protein>
<dbReference type="Proteomes" id="UP000675881">
    <property type="component" value="Chromosome 7"/>
</dbReference>
<organism evidence="1 2">
    <name type="scientific">Lepeophtheirus salmonis</name>
    <name type="common">Salmon louse</name>
    <name type="synonym">Caligus salmonis</name>
    <dbReference type="NCBI Taxonomy" id="72036"/>
    <lineage>
        <taxon>Eukaryota</taxon>
        <taxon>Metazoa</taxon>
        <taxon>Ecdysozoa</taxon>
        <taxon>Arthropoda</taxon>
        <taxon>Crustacea</taxon>
        <taxon>Multicrustacea</taxon>
        <taxon>Hexanauplia</taxon>
        <taxon>Copepoda</taxon>
        <taxon>Siphonostomatoida</taxon>
        <taxon>Caligidae</taxon>
        <taxon>Lepeophtheirus</taxon>
    </lineage>
</organism>
<sequence>MKGPKGELMVKFELVSEEEVDSIRLKNSHSELRDLIEAGTFKMKGLNGNPVAVPAQCIGDCRRLDEKVKPFPSNTEIAPNYRTLQYANSLQGTVSSMKRIKEDKLKNELKKSIDENVLPPAAYETPTPELSHRIKSVSPEMASIITHDKK</sequence>
<proteinExistence type="predicted"/>
<dbReference type="AlphaFoldDB" id="A0A7R8D4T0"/>
<dbReference type="EMBL" id="HG994586">
    <property type="protein sequence ID" value="CAF2997336.1"/>
    <property type="molecule type" value="Genomic_DNA"/>
</dbReference>
<dbReference type="OrthoDB" id="6351878at2759"/>
<keyword evidence="2" id="KW-1185">Reference proteome</keyword>
<evidence type="ECO:0000313" key="1">
    <source>
        <dbReference type="EMBL" id="CAF2997336.1"/>
    </source>
</evidence>
<gene>
    <name evidence="1" type="ORF">LSAA_13400</name>
</gene>
<accession>A0A7R8D4T0</accession>